<dbReference type="KEGG" id="hadh:FRZ61_46690"/>
<accession>A0A5J6N482</accession>
<dbReference type="InterPro" id="IPR052721">
    <property type="entry name" value="ET_Amicyanin"/>
</dbReference>
<evidence type="ECO:0000256" key="2">
    <source>
        <dbReference type="ARBA" id="ARBA00023008"/>
    </source>
</evidence>
<dbReference type="Proteomes" id="UP000325797">
    <property type="component" value="Chromosome"/>
</dbReference>
<keyword evidence="2 3" id="KW-0186">Copper</keyword>
<name>A0A5J6N482_9PROT</name>
<feature type="binding site" evidence="3">
    <location>
        <position position="65"/>
    </location>
    <ligand>
        <name>Cu cation</name>
        <dbReference type="ChEBI" id="CHEBI:23378"/>
    </ligand>
</feature>
<dbReference type="InterPro" id="IPR002387">
    <property type="entry name" value="Plastocyanin"/>
</dbReference>
<dbReference type="InterPro" id="IPR008972">
    <property type="entry name" value="Cupredoxin"/>
</dbReference>
<dbReference type="AlphaFoldDB" id="A0A5J6N482"/>
<dbReference type="GO" id="GO:0009055">
    <property type="term" value="F:electron transfer activity"/>
    <property type="evidence" value="ECO:0007669"/>
    <property type="project" value="InterPro"/>
</dbReference>
<keyword evidence="1 3" id="KW-0479">Metal-binding</keyword>
<dbReference type="PRINTS" id="PR00157">
    <property type="entry name" value="PLASTOCYANIN"/>
</dbReference>
<keyword evidence="7" id="KW-1185">Reference proteome</keyword>
<gene>
    <name evidence="6" type="ORF">FRZ61_46690</name>
</gene>
<feature type="binding site" evidence="3">
    <location>
        <position position="117"/>
    </location>
    <ligand>
        <name>Cu cation</name>
        <dbReference type="ChEBI" id="CHEBI:23378"/>
    </ligand>
</feature>
<dbReference type="Pfam" id="PF00127">
    <property type="entry name" value="Copper-bind"/>
    <property type="match status" value="1"/>
</dbReference>
<comment type="cofactor">
    <cofactor evidence="3">
        <name>Cu(2+)</name>
        <dbReference type="ChEBI" id="CHEBI:29036"/>
    </cofactor>
    <text evidence="3">The crystal structure with reduced Cu(1+) has also been determined.</text>
</comment>
<dbReference type="Gene3D" id="2.60.40.420">
    <property type="entry name" value="Cupredoxins - blue copper proteins"/>
    <property type="match status" value="1"/>
</dbReference>
<dbReference type="InterPro" id="IPR000923">
    <property type="entry name" value="BlueCu_1"/>
</dbReference>
<keyword evidence="4" id="KW-0732">Signal</keyword>
<organism evidence="6 7">
    <name type="scientific">Hypericibacter adhaerens</name>
    <dbReference type="NCBI Taxonomy" id="2602016"/>
    <lineage>
        <taxon>Bacteria</taxon>
        <taxon>Pseudomonadati</taxon>
        <taxon>Pseudomonadota</taxon>
        <taxon>Alphaproteobacteria</taxon>
        <taxon>Rhodospirillales</taxon>
        <taxon>Dongiaceae</taxon>
        <taxon>Hypericibacter</taxon>
    </lineage>
</organism>
<dbReference type="EMBL" id="CP042582">
    <property type="protein sequence ID" value="QEX24728.1"/>
    <property type="molecule type" value="Genomic_DNA"/>
</dbReference>
<evidence type="ECO:0000313" key="6">
    <source>
        <dbReference type="EMBL" id="QEX24728.1"/>
    </source>
</evidence>
<dbReference type="PANTHER" id="PTHR36507">
    <property type="entry name" value="BLL1555 PROTEIN"/>
    <property type="match status" value="1"/>
</dbReference>
<dbReference type="SUPFAM" id="SSF49503">
    <property type="entry name" value="Cupredoxins"/>
    <property type="match status" value="1"/>
</dbReference>
<feature type="signal peptide" evidence="4">
    <location>
        <begin position="1"/>
        <end position="25"/>
    </location>
</feature>
<feature type="chain" id="PRO_5023906300" description="Blue (type 1) copper domain-containing protein" evidence="4">
    <location>
        <begin position="26"/>
        <end position="132"/>
    </location>
</feature>
<evidence type="ECO:0000256" key="4">
    <source>
        <dbReference type="SAM" id="SignalP"/>
    </source>
</evidence>
<evidence type="ECO:0000256" key="1">
    <source>
        <dbReference type="ARBA" id="ARBA00022723"/>
    </source>
</evidence>
<reference evidence="6 7" key="1">
    <citation type="submission" date="2019-08" db="EMBL/GenBank/DDBJ databases">
        <title>Hyperibacter terrae gen. nov., sp. nov. and Hyperibacter viscosus sp. nov., two new members in the family Rhodospirillaceae isolated from the rhizosphere of Hypericum perforatum.</title>
        <authorList>
            <person name="Noviana Z."/>
        </authorList>
    </citation>
    <scope>NUCLEOTIDE SEQUENCE [LARGE SCALE GENOMIC DNA]</scope>
    <source>
        <strain evidence="6 7">R5959</strain>
    </source>
</reference>
<sequence length="132" mass="14069">MAVSVLVACLLAGPAGCGLFGPAHGAPDPQADVIIDMGFHRFKPTDVTIHAGQIVEWRNISLVTHTITDDPALADFHADALLPPGVMPFDSGDVPAGEVFLFKFPAPGTYRYFCKHHERHGMLGTITVLPAP</sequence>
<dbReference type="GO" id="GO:0005507">
    <property type="term" value="F:copper ion binding"/>
    <property type="evidence" value="ECO:0007669"/>
    <property type="project" value="InterPro"/>
</dbReference>
<dbReference type="PANTHER" id="PTHR36507:SF1">
    <property type="entry name" value="BLL1555 PROTEIN"/>
    <property type="match status" value="1"/>
</dbReference>
<feature type="binding site" evidence="3">
    <location>
        <position position="122"/>
    </location>
    <ligand>
        <name>Cu cation</name>
        <dbReference type="ChEBI" id="CHEBI:23378"/>
    </ligand>
</feature>
<protein>
    <recommendedName>
        <fullName evidence="5">Blue (type 1) copper domain-containing protein</fullName>
    </recommendedName>
</protein>
<feature type="domain" description="Blue (type 1) copper" evidence="5">
    <location>
        <begin position="38"/>
        <end position="128"/>
    </location>
</feature>
<feature type="binding site" evidence="3">
    <location>
        <position position="114"/>
    </location>
    <ligand>
        <name>Cu cation</name>
        <dbReference type="ChEBI" id="CHEBI:23378"/>
    </ligand>
</feature>
<evidence type="ECO:0000256" key="3">
    <source>
        <dbReference type="PIRSR" id="PIRSR602387-1"/>
    </source>
</evidence>
<evidence type="ECO:0000259" key="5">
    <source>
        <dbReference type="Pfam" id="PF00127"/>
    </source>
</evidence>
<evidence type="ECO:0000313" key="7">
    <source>
        <dbReference type="Proteomes" id="UP000325797"/>
    </source>
</evidence>
<proteinExistence type="predicted"/>